<feature type="region of interest" description="Disordered" evidence="1">
    <location>
        <begin position="601"/>
        <end position="631"/>
    </location>
</feature>
<feature type="region of interest" description="Disordered" evidence="1">
    <location>
        <begin position="814"/>
        <end position="852"/>
    </location>
</feature>
<keyword evidence="2" id="KW-0812">Transmembrane</keyword>
<evidence type="ECO:0000313" key="3">
    <source>
        <dbReference type="EMBL" id="EUD68087.1"/>
    </source>
</evidence>
<evidence type="ECO:0000256" key="2">
    <source>
        <dbReference type="SAM" id="Phobius"/>
    </source>
</evidence>
<evidence type="ECO:0000256" key="1">
    <source>
        <dbReference type="SAM" id="MobiDB-lite"/>
    </source>
</evidence>
<dbReference type="RefSeq" id="XP_008815524.1">
    <property type="nucleotide sequence ID" value="XM_008817302.1"/>
</dbReference>
<feature type="region of interest" description="Disordered" evidence="1">
    <location>
        <begin position="162"/>
        <end position="193"/>
    </location>
</feature>
<dbReference type="GeneID" id="20036973"/>
<dbReference type="GO" id="GO:0070034">
    <property type="term" value="F:telomerase RNA binding"/>
    <property type="evidence" value="ECO:0007669"/>
    <property type="project" value="TreeGrafter"/>
</dbReference>
<keyword evidence="4" id="KW-1185">Reference proteome</keyword>
<dbReference type="Gene3D" id="3.40.50.11980">
    <property type="match status" value="1"/>
</dbReference>
<organism evidence="3 4">
    <name type="scientific">Plasmodium inui San Antonio 1</name>
    <dbReference type="NCBI Taxonomy" id="1237626"/>
    <lineage>
        <taxon>Eukaryota</taxon>
        <taxon>Sar</taxon>
        <taxon>Alveolata</taxon>
        <taxon>Apicomplexa</taxon>
        <taxon>Aconoidasida</taxon>
        <taxon>Haemosporida</taxon>
        <taxon>Plasmodiidae</taxon>
        <taxon>Plasmodium</taxon>
        <taxon>Plasmodium (Plasmodium)</taxon>
    </lineage>
</organism>
<accession>W7A4T4</accession>
<feature type="region of interest" description="Disordered" evidence="1">
    <location>
        <begin position="1132"/>
        <end position="1151"/>
    </location>
</feature>
<feature type="transmembrane region" description="Helical" evidence="2">
    <location>
        <begin position="465"/>
        <end position="485"/>
    </location>
</feature>
<name>W7A4T4_9APIC</name>
<gene>
    <name evidence="3" type="ORF">C922_01699</name>
</gene>
<dbReference type="GO" id="GO:0042162">
    <property type="term" value="F:telomeric DNA binding"/>
    <property type="evidence" value="ECO:0007669"/>
    <property type="project" value="TreeGrafter"/>
</dbReference>
<sequence length="1357" mass="155407">MRLKDGRAAKNSMTNPKKKKKKKEEILFEYIRNNNSEAVQLLNCIWLYCFYQNIKTLGKNVRVLQNGKGNGPLLVKDLLTLRMNINDAYEYFQTILSTALKIYGEKKDEYISHMNHVVGRQGDYSGHAPLSDVYSGDTHLKDLSFGEDSYVNNVIDILYARESDQPGEERNDQKGEQRHDRHDDQSGSSKGEREALHSRLEIVRICISNIFKILGDLHRYKCYFFEEKKKKNEMKACLNYYKALSYYRYSGHLFNQLTLLYTTGNPIKCLFFYFLSLIAVKPAPNRDAVVMYMESVLSGGKGLVKWLARLRGAGGSGSVDLGTPVSNPCNGETSCKLGRGIFYIKTKERHFLPSIKGSENEGKDTIYHQRERHHDKVNPRAGKKHTDGKKEGSSNGGHGTTKENLAEKELNEAIFNFYMSYFKIVKLLFSKINMNKFEKKKNKFIYYTNRYIKLQYYNSRREDTLMLKNIILIIFTLLSLVIYVITNQHDQGYRNPRGSFFYGNVNVSKYVYKNEQIYFSFLLIHELLLSCEDFYTNFFPSYLSVFIYTLYWFRNEPSVWEVDLDRCTEEDNRERDHLVKQYHEDYRGKSVYGRRAIRGEKNTPGERTTLHSSAARRPPWERRKGEPPFSKQNRYNQVVEDPCDDPEFAHNKDIIKSIKELLMGIKVKEEIPLNDTSLLRYKLREDFYIYPFLSGLQFSSVDGGGNHSAEKGCKVASSQWSSLSNVAYQQFGSNHVDIKCNQLPFERNNHRGGSHLTNFDDSNEEDVVLLKNPLFVKASSLYMNGQIVDPRDDASKGINCYNDLYEMSAISGNNVHSSERQGGSNGTGHTYESASANDSQGRNSSGEQSDDGVALNRHRMCHPKECSKRDHYIAAVVDIPNDEPLEEVADHVRIMRFRSLTQGVLNENEKQRVYAPNACKEYLATRGRGEIRQDHFPNADGIAEMTVVEVPHVADTTSRGRGSQEYTTPIGAEVCKNEMSCTMSRSDDDNKTGNVMSDHTGSYRAHPNGGINQNDYFNYPVLESFHQVRSDDLGSMPNGNVENDDSCKDVMDGRFNSSNEMTKGSDEASLGANSEDLSYPSSPMEADSSIDAMTQLVRIPFQADDFHKGEGKAKALMGKLPKGQVPMDRITSASCKRDSSSSPHNYEQPHQMRNGTVWVEEGNPTLQKMVILDGKNIGTRYQDNYNKYFDPFRIKVVLDYYRFKKYQVKIVIPQEYVMHGRNDLLGKNPNRDYYPLQVQNSSEGEDFILTGNALLFFQNLHILGCLIVHPLESYYAFCVNLVQRWNSCFVTNVTLSELNMKVHELEQPPLKSIASHFISYTFLGDEFLPNPTFRWPAICKVQVRVVSASNRERFVVK</sequence>
<dbReference type="VEuPathDB" id="PlasmoDB:C922_01699"/>
<feature type="region of interest" description="Disordered" evidence="1">
    <location>
        <begin position="1030"/>
        <end position="1086"/>
    </location>
</feature>
<dbReference type="OrthoDB" id="392925at2759"/>
<dbReference type="Gene3D" id="1.25.40.10">
    <property type="entry name" value="Tetratricopeptide repeat domain"/>
    <property type="match status" value="1"/>
</dbReference>
<feature type="compositionally biased region" description="Basic and acidic residues" evidence="1">
    <location>
        <begin position="370"/>
        <end position="392"/>
    </location>
</feature>
<protein>
    <submittedName>
        <fullName evidence="3">Uncharacterized protein</fullName>
    </submittedName>
</protein>
<feature type="region of interest" description="Disordered" evidence="1">
    <location>
        <begin position="1"/>
        <end position="20"/>
    </location>
</feature>
<dbReference type="SUPFAM" id="SSF48452">
    <property type="entry name" value="TPR-like"/>
    <property type="match status" value="1"/>
</dbReference>
<evidence type="ECO:0000313" key="4">
    <source>
        <dbReference type="Proteomes" id="UP000030640"/>
    </source>
</evidence>
<dbReference type="GO" id="GO:0000184">
    <property type="term" value="P:nuclear-transcribed mRNA catabolic process, nonsense-mediated decay"/>
    <property type="evidence" value="ECO:0007669"/>
    <property type="project" value="TreeGrafter"/>
</dbReference>
<proteinExistence type="predicted"/>
<dbReference type="Proteomes" id="UP000030640">
    <property type="component" value="Unassembled WGS sequence"/>
</dbReference>
<dbReference type="InterPro" id="IPR011990">
    <property type="entry name" value="TPR-like_helical_dom_sf"/>
</dbReference>
<keyword evidence="2" id="KW-1133">Transmembrane helix</keyword>
<feature type="compositionally biased region" description="Polar residues" evidence="1">
    <location>
        <begin position="814"/>
        <end position="847"/>
    </location>
</feature>
<feature type="region of interest" description="Disordered" evidence="1">
    <location>
        <begin position="370"/>
        <end position="403"/>
    </location>
</feature>
<feature type="region of interest" description="Disordered" evidence="1">
    <location>
        <begin position="983"/>
        <end position="1010"/>
    </location>
</feature>
<reference evidence="3 4" key="1">
    <citation type="submission" date="2013-02" db="EMBL/GenBank/DDBJ databases">
        <title>The Genome Sequence of Plasmodium inui San Antonio 1.</title>
        <authorList>
            <consortium name="The Broad Institute Genome Sequencing Platform"/>
            <consortium name="The Broad Institute Genome Sequencing Center for Infectious Disease"/>
            <person name="Neafsey D."/>
            <person name="Cheeseman I."/>
            <person name="Volkman S."/>
            <person name="Adams J."/>
            <person name="Walker B."/>
            <person name="Young S.K."/>
            <person name="Zeng Q."/>
            <person name="Gargeya S."/>
            <person name="Fitzgerald M."/>
            <person name="Haas B."/>
            <person name="Abouelleil A."/>
            <person name="Alvarado L."/>
            <person name="Arachchi H.M."/>
            <person name="Berlin A.M."/>
            <person name="Chapman S.B."/>
            <person name="Dewar J."/>
            <person name="Goldberg J."/>
            <person name="Griggs A."/>
            <person name="Gujja S."/>
            <person name="Hansen M."/>
            <person name="Howarth C."/>
            <person name="Imamovic A."/>
            <person name="Larimer J."/>
            <person name="McCowan C."/>
            <person name="Murphy C."/>
            <person name="Neiman D."/>
            <person name="Pearson M."/>
            <person name="Priest M."/>
            <person name="Roberts A."/>
            <person name="Saif S."/>
            <person name="Shea T."/>
            <person name="Sisk P."/>
            <person name="Sykes S."/>
            <person name="Wortman J."/>
            <person name="Nusbaum C."/>
            <person name="Birren B."/>
        </authorList>
    </citation>
    <scope>NUCLEOTIDE SEQUENCE [LARGE SCALE GENOMIC DNA]</scope>
    <source>
        <strain evidence="3 4">San Antonio 1</strain>
    </source>
</reference>
<dbReference type="InterPro" id="IPR045153">
    <property type="entry name" value="Est1/Ebs1-like"/>
</dbReference>
<dbReference type="GO" id="GO:0005697">
    <property type="term" value="C:telomerase holoenzyme complex"/>
    <property type="evidence" value="ECO:0007669"/>
    <property type="project" value="TreeGrafter"/>
</dbReference>
<dbReference type="PANTHER" id="PTHR15696">
    <property type="entry name" value="SMG-7 SUPPRESSOR WITH MORPHOLOGICAL EFFECT ON GENITALIA PROTEIN 7"/>
    <property type="match status" value="1"/>
</dbReference>
<dbReference type="EMBL" id="KI965464">
    <property type="protein sequence ID" value="EUD68087.1"/>
    <property type="molecule type" value="Genomic_DNA"/>
</dbReference>
<feature type="compositionally biased region" description="Polar residues" evidence="1">
    <location>
        <begin position="1071"/>
        <end position="1081"/>
    </location>
</feature>
<keyword evidence="2" id="KW-0472">Membrane</keyword>
<dbReference type="PANTHER" id="PTHR15696:SF0">
    <property type="entry name" value="TELOMERASE-BINDING PROTEIN EST1A"/>
    <property type="match status" value="1"/>
</dbReference>